<keyword evidence="2" id="KW-1185">Reference proteome</keyword>
<dbReference type="AlphaFoldDB" id="I4BA93"/>
<reference evidence="1 2" key="1">
    <citation type="submission" date="2012-06" db="EMBL/GenBank/DDBJ databases">
        <title>The complete chromosome of genome of Turneriella parva DSM 21527.</title>
        <authorList>
            <consortium name="US DOE Joint Genome Institute (JGI-PGF)"/>
            <person name="Lucas S."/>
            <person name="Han J."/>
            <person name="Lapidus A."/>
            <person name="Bruce D."/>
            <person name="Goodwin L."/>
            <person name="Pitluck S."/>
            <person name="Peters L."/>
            <person name="Kyrpides N."/>
            <person name="Mavromatis K."/>
            <person name="Ivanova N."/>
            <person name="Mikhailova N."/>
            <person name="Chertkov O."/>
            <person name="Detter J.C."/>
            <person name="Tapia R."/>
            <person name="Han C."/>
            <person name="Land M."/>
            <person name="Hauser L."/>
            <person name="Markowitz V."/>
            <person name="Cheng J.-F."/>
            <person name="Hugenholtz P."/>
            <person name="Woyke T."/>
            <person name="Wu D."/>
            <person name="Gronow S."/>
            <person name="Wellnitz S."/>
            <person name="Brambilla E."/>
            <person name="Klenk H.-P."/>
            <person name="Eisen J.A."/>
        </authorList>
    </citation>
    <scope>NUCLEOTIDE SEQUENCE [LARGE SCALE GENOMIC DNA]</scope>
    <source>
        <strain evidence="2">ATCC BAA-1111 / DSM 21527 / NCTC 11395 / H</strain>
    </source>
</reference>
<dbReference type="STRING" id="869212.Turpa_3565"/>
<name>I4BA93_TURPD</name>
<dbReference type="Proteomes" id="UP000006048">
    <property type="component" value="Chromosome"/>
</dbReference>
<proteinExistence type="predicted"/>
<protein>
    <recommendedName>
        <fullName evidence="3">TIR domain-containing protein</fullName>
    </recommendedName>
</protein>
<dbReference type="EMBL" id="CP002959">
    <property type="protein sequence ID" value="AFM14200.1"/>
    <property type="molecule type" value="Genomic_DNA"/>
</dbReference>
<gene>
    <name evidence="1" type="ordered locus">Turpa_3565</name>
</gene>
<dbReference type="HOGENOM" id="CLU_069133_0_0_12"/>
<sequence length="266" mass="30583">MYRGFKISFDEDPFETNEYLQGLARHALMQDRIESTLDAYLDINGVLNASKMQADWFPQVKADVFISHAHKDKDLAVSFAGWLHVAFGLSSFIDSCVWGHASVLQARIDKAFCYNSVTKTYDYTQRNYSTSHVHMMLATALTRMIDNCECLFFLNTPSSLTIEQAVKDVGKTLSPWIYHELAISQMLRPKKKTRERRFNRFGEKHYESLEKSDLQIAHHVDLSHLNTLDLGDLIKWAEACRSQTGADTLDVLYDQSPPRNDNRLYS</sequence>
<evidence type="ECO:0008006" key="3">
    <source>
        <dbReference type="Google" id="ProtNLM"/>
    </source>
</evidence>
<dbReference type="OrthoDB" id="6971689at2"/>
<organism evidence="1 2">
    <name type="scientific">Turneriella parva (strain ATCC BAA-1111 / DSM 21527 / NCTC 11395 / H)</name>
    <name type="common">Leptospira parva</name>
    <dbReference type="NCBI Taxonomy" id="869212"/>
    <lineage>
        <taxon>Bacteria</taxon>
        <taxon>Pseudomonadati</taxon>
        <taxon>Spirochaetota</taxon>
        <taxon>Spirochaetia</taxon>
        <taxon>Leptospirales</taxon>
        <taxon>Leptospiraceae</taxon>
        <taxon>Turneriella</taxon>
    </lineage>
</organism>
<dbReference type="RefSeq" id="WP_014804678.1">
    <property type="nucleotide sequence ID" value="NC_018020.1"/>
</dbReference>
<evidence type="ECO:0000313" key="1">
    <source>
        <dbReference type="EMBL" id="AFM14200.1"/>
    </source>
</evidence>
<accession>I4BA93</accession>
<evidence type="ECO:0000313" key="2">
    <source>
        <dbReference type="Proteomes" id="UP000006048"/>
    </source>
</evidence>
<dbReference type="KEGG" id="tpx:Turpa_3565"/>